<evidence type="ECO:0000313" key="1">
    <source>
        <dbReference type="EMBL" id="KAG8005023.1"/>
    </source>
</evidence>
<reference evidence="1" key="1">
    <citation type="submission" date="2020-04" db="EMBL/GenBank/DDBJ databases">
        <title>A chromosome-scale assembly and high-density genetic map of the yellow drum (Nibea albiflora) genome.</title>
        <authorList>
            <person name="Xu D."/>
            <person name="Zhang W."/>
            <person name="Chen R."/>
            <person name="Tan P."/>
            <person name="Wang L."/>
            <person name="Song H."/>
            <person name="Tian L."/>
            <person name="Zhu Q."/>
            <person name="Wang B."/>
        </authorList>
    </citation>
    <scope>NUCLEOTIDE SEQUENCE</scope>
    <source>
        <strain evidence="1">ZJHYS-2018</strain>
    </source>
</reference>
<accession>A0ACB7ETN4</accession>
<organism evidence="1 2">
    <name type="scientific">Nibea albiflora</name>
    <name type="common">Yellow drum</name>
    <name type="synonym">Corvina albiflora</name>
    <dbReference type="NCBI Taxonomy" id="240163"/>
    <lineage>
        <taxon>Eukaryota</taxon>
        <taxon>Metazoa</taxon>
        <taxon>Chordata</taxon>
        <taxon>Craniata</taxon>
        <taxon>Vertebrata</taxon>
        <taxon>Euteleostomi</taxon>
        <taxon>Actinopterygii</taxon>
        <taxon>Neopterygii</taxon>
        <taxon>Teleostei</taxon>
        <taxon>Neoteleostei</taxon>
        <taxon>Acanthomorphata</taxon>
        <taxon>Eupercaria</taxon>
        <taxon>Sciaenidae</taxon>
        <taxon>Nibea</taxon>
    </lineage>
</organism>
<comment type="caution">
    <text evidence="1">The sequence shown here is derived from an EMBL/GenBank/DDBJ whole genome shotgun (WGS) entry which is preliminary data.</text>
</comment>
<gene>
    <name evidence="1" type="primary">GMEB1</name>
    <name evidence="1" type="ORF">GBF38_010891</name>
</gene>
<sequence>MATTEEVTVSMGEVVMVKADGEGDPDDPNKTQVILQLQPITTGDESAETDAAVMTVEAQPDQTEDSDVEIGCPITCGDSKAVLLLKKFVCPGINVKCVKYEDQLISPKQFVHISGKATLKDWKRAIRMGGIMLRKMMDSGQLDFYQHSTLCTNTCRSTKFDLLINNTRFPPDGTGLTTPTSSQAQVVLGNGGIVGEDRAEILSGKADWSSISLESVDKKESNEISEDTLNFWKGIADVGLLGEVVTNISTELLELLNGVQQRREPAGLQDTDSCLVEVAVLSNLAQVFGLLDSVKKILERRKQQTDPCQEQILSTLNNLEVQLEEQRKQQQVRALLSCPQPAKNKTPTKRPTKRPRLQRPASTTTLLTSPINQQATLQPQQFTVLSPISLSSVGQPFTMAGLPIATLAQSSNTVTLLPAGSQLFTRYMVAGDGKADTITLHPSSGLTLLGTTAMQDSSQLGTMVSPLELVHLSQQAGGAEVVPIEGQVVDGTMLVQQEVMQSEVEGGQEHTVIEINPAPMEQAMGVMELQLTGESGRDGAAVMVQSGMEVTMTAGGEETQCQMQEAQTEGVQGLQLDASGQLSAGCTFDEDSDPGLCEYRQGQDDDFDWQLIRTYNWPHPTPDLLRGGAWRWHKGRSSSSFKPLEKVNFSRDEHMLG</sequence>
<protein>
    <submittedName>
        <fullName evidence="1">Glucocorticoid modulatory element-binding protein 1</fullName>
    </submittedName>
</protein>
<proteinExistence type="predicted"/>
<name>A0ACB7ETN4_NIBAL</name>
<dbReference type="Proteomes" id="UP000805704">
    <property type="component" value="Chromosome 23"/>
</dbReference>
<dbReference type="EMBL" id="CM024811">
    <property type="protein sequence ID" value="KAG8005023.1"/>
    <property type="molecule type" value="Genomic_DNA"/>
</dbReference>
<evidence type="ECO:0000313" key="2">
    <source>
        <dbReference type="Proteomes" id="UP000805704"/>
    </source>
</evidence>
<keyword evidence="2" id="KW-1185">Reference proteome</keyword>